<sequence>MKRFKKFFAVAALLLSMLTTSVVAQSIVGAQETVQAATIKLNYSNLSLSEGQSRQLKISGTKASTKWSSSKSSVVKVTQKGKITALKEGSATITAKVGRKKLKCSVTVKNNFKANEAKKNIEKTEKIVGDTLYVFVKSNYNVPTDVSAKCTFYSAKGSAVDYSNDSVSFLEKGHTAILEFDLPNAKYETYEIEYKYSEGMEYFYHRSIIDFLSLSTEYIEDEYNPYIMATVKNTATYDCYYADIVTIFYDSNNEIIAIEDDVISVDAKSKDTVKISIPYDSSTYEDISYDHYDSFISYAYHLGK</sequence>
<name>A0A8S5LMT6_9CAUD</name>
<proteinExistence type="predicted"/>
<reference evidence="2" key="1">
    <citation type="journal article" date="2021" name="Proc. Natl. Acad. Sci. U.S.A.">
        <title>A Catalog of Tens of Thousands of Viruses from Human Metagenomes Reveals Hidden Associations with Chronic Diseases.</title>
        <authorList>
            <person name="Tisza M.J."/>
            <person name="Buck C.B."/>
        </authorList>
    </citation>
    <scope>NUCLEOTIDE SEQUENCE</scope>
    <source>
        <strain evidence="2">CtbQZ1</strain>
    </source>
</reference>
<accession>A0A8S5LMT6</accession>
<evidence type="ECO:0000313" key="2">
    <source>
        <dbReference type="EMBL" id="DAD71381.1"/>
    </source>
</evidence>
<feature type="domain" description="BIG2" evidence="1">
    <location>
        <begin position="35"/>
        <end position="107"/>
    </location>
</feature>
<dbReference type="SMART" id="SM00635">
    <property type="entry name" value="BID_2"/>
    <property type="match status" value="1"/>
</dbReference>
<dbReference type="InterPro" id="IPR003343">
    <property type="entry name" value="Big_2"/>
</dbReference>
<dbReference type="SUPFAM" id="SSF49373">
    <property type="entry name" value="Invasin/intimin cell-adhesion fragments"/>
    <property type="match status" value="1"/>
</dbReference>
<dbReference type="EMBL" id="BK015881">
    <property type="protein sequence ID" value="DAD71381.1"/>
    <property type="molecule type" value="Genomic_DNA"/>
</dbReference>
<evidence type="ECO:0000259" key="1">
    <source>
        <dbReference type="SMART" id="SM00635"/>
    </source>
</evidence>
<dbReference type="InterPro" id="IPR008964">
    <property type="entry name" value="Invasin/intimin_cell_adhesion"/>
</dbReference>
<dbReference type="Pfam" id="PF02368">
    <property type="entry name" value="Big_2"/>
    <property type="match status" value="1"/>
</dbReference>
<organism evidence="2">
    <name type="scientific">Siphoviridae sp. ctbQZ1</name>
    <dbReference type="NCBI Taxonomy" id="2827581"/>
    <lineage>
        <taxon>Viruses</taxon>
        <taxon>Duplodnaviria</taxon>
        <taxon>Heunggongvirae</taxon>
        <taxon>Uroviricota</taxon>
        <taxon>Caudoviricetes</taxon>
    </lineage>
</organism>
<protein>
    <submittedName>
        <fullName evidence="2">Tail tube protein</fullName>
    </submittedName>
</protein>
<dbReference type="Gene3D" id="2.60.40.1080">
    <property type="match status" value="1"/>
</dbReference>